<proteinExistence type="predicted"/>
<dbReference type="RefSeq" id="WP_109624342.1">
    <property type="nucleotide sequence ID" value="NZ_JANKBI010000001.1"/>
</dbReference>
<gene>
    <name evidence="1" type="ORF">C7383_101271</name>
</gene>
<protein>
    <submittedName>
        <fullName evidence="1">Alpha-L-rhamnosidase-like protein</fullName>
    </submittedName>
</protein>
<sequence length="1043" mass="119826">MNLYPKNQGPLSDSLFEKPTSEYRGTPFWAWNCQMTEEKVSMIVQALEDMGMGGGHIHCRTGMNNPYMSQEFLDLVKDANQKFRDKEMITWLYDEDRWPSGAGGGLVTKDERYRIRFLVFAPERLTGLKKENDLSSSGQAVRSENRRLIAHYQVRLKDGWLAAYERIPEDKTPDEGWDEWFAYLEISGDNPWFNNQSYVNTLDRKAIERFIEVTHEAYYRELGDEFGKSVPAIFTDEPQFCHKTRLNYADDKMEVIIPFTDDLEVTFTEAYGHSLLDSLPELFWEKGPDEISQIRYQYHDHICERFADAFADTIGEWCRDHNIMLTGHMMEEPTLKSQTAALGEAMRSYRSFQLPGIDMLCDRRELSTAKQAQSASHQFGYPGVLSELYGVTNWDFDFRGHKLQGDWQAALGVTVRVHHLTWTSMAGEAKRDYPACIGYQSPWYREYKYIEDYFSRVNTLMTRGKADVKIGVIHPVESYWLYWGSEEKTGGIREEMDENFEKLINWLLYGFLDFDFISESLLPQQNHPEMSESDMFTVGEMNYQAVLVPNCVTLRKSTLDRLKAWKSKGGKVIFAGETPRLLDACPSAEVEEFVRECTCIPFTRNSLLTALEPERTLEVRNGEGLMAENLIYQMRDDEDKKILFLAHVNKMENPDLPKKETLTVTIDGTYRVMHYEPLDGSREELLPEYREGKTILKREMYDHDSLLLYLLPADVAEAASGEPDEKAAGLEKTDETAWDDLAVPPEVPVSLSEPNVFVLDQAEYAFDDGEWNEREEILRIDNEFRRSLKFPLRMEAFAQPWLDQEEEKAEHTLSLRFEIFSEEEISPVVLALENKTAEVILNGEEIPFEEDGWYVDREIIRRRLGTVRKGNNELIVRIPYRRKENIENMFLLGDFGVRVKGSRAVLTAPVRTLAFGDITVQGLPFYGGNVEYQIPVQLPADGMLKVEASRFRSPLMKAALDDGEGQSIAFAPYCACLKAGAGSHVLKLTAFGNRINTFGTLHNCNDTEPWPGPNAWRTAGQQWAYEYQIKPTGILKAPVVSFT</sequence>
<evidence type="ECO:0000313" key="1">
    <source>
        <dbReference type="EMBL" id="PWJ78898.1"/>
    </source>
</evidence>
<dbReference type="PANTHER" id="PTHR36848">
    <property type="entry name" value="DNA-BINDING PROTEIN (PUTATIVE SECRETED PROTEIN)-RELATED"/>
    <property type="match status" value="1"/>
</dbReference>
<accession>A0AB73T9H5</accession>
<dbReference type="EMBL" id="QGGY01000001">
    <property type="protein sequence ID" value="PWJ78898.1"/>
    <property type="molecule type" value="Genomic_DNA"/>
</dbReference>
<dbReference type="PANTHER" id="PTHR36848:SF2">
    <property type="entry name" value="SECRETED PROTEIN"/>
    <property type="match status" value="1"/>
</dbReference>
<name>A0AB73T9H5_9FIRM</name>
<dbReference type="Proteomes" id="UP000245412">
    <property type="component" value="Unassembled WGS sequence"/>
</dbReference>
<comment type="caution">
    <text evidence="1">The sequence shown here is derived from an EMBL/GenBank/DDBJ whole genome shotgun (WGS) entry which is preliminary data.</text>
</comment>
<keyword evidence="2" id="KW-1185">Reference proteome</keyword>
<dbReference type="Gene3D" id="3.40.50.880">
    <property type="match status" value="1"/>
</dbReference>
<organism evidence="1 2">
    <name type="scientific">Murimonas intestini</name>
    <dbReference type="NCBI Taxonomy" id="1337051"/>
    <lineage>
        <taxon>Bacteria</taxon>
        <taxon>Bacillati</taxon>
        <taxon>Bacillota</taxon>
        <taxon>Clostridia</taxon>
        <taxon>Lachnospirales</taxon>
        <taxon>Lachnospiraceae</taxon>
        <taxon>Murimonas</taxon>
    </lineage>
</organism>
<evidence type="ECO:0000313" key="2">
    <source>
        <dbReference type="Proteomes" id="UP000245412"/>
    </source>
</evidence>
<dbReference type="AlphaFoldDB" id="A0AB73T9H5"/>
<dbReference type="InterPro" id="IPR029062">
    <property type="entry name" value="Class_I_gatase-like"/>
</dbReference>
<dbReference type="InterPro" id="IPR053161">
    <property type="entry name" value="Ulvan_degrading_GH"/>
</dbReference>
<reference evidence="1 2" key="1">
    <citation type="submission" date="2018-05" db="EMBL/GenBank/DDBJ databases">
        <authorList>
            <person name="Goeker M."/>
            <person name="Huntemann M."/>
            <person name="Clum A."/>
            <person name="Pillay M."/>
            <person name="Palaniappan K."/>
            <person name="Varghese N."/>
            <person name="Mikhailova N."/>
            <person name="Stamatis D."/>
            <person name="Reddy T."/>
            <person name="Daum C."/>
            <person name="Shapiro N."/>
            <person name="Ivanova N."/>
            <person name="Kyrpides N."/>
            <person name="Woyke T."/>
        </authorList>
    </citation>
    <scope>NUCLEOTIDE SEQUENCE [LARGE SCALE GENOMIC DNA]</scope>
    <source>
        <strain evidence="1 2">DSM 26524</strain>
    </source>
</reference>